<organism evidence="1 2">
    <name type="scientific">Bauhinia variegata</name>
    <name type="common">Purple orchid tree</name>
    <name type="synonym">Phanera variegata</name>
    <dbReference type="NCBI Taxonomy" id="167791"/>
    <lineage>
        <taxon>Eukaryota</taxon>
        <taxon>Viridiplantae</taxon>
        <taxon>Streptophyta</taxon>
        <taxon>Embryophyta</taxon>
        <taxon>Tracheophyta</taxon>
        <taxon>Spermatophyta</taxon>
        <taxon>Magnoliopsida</taxon>
        <taxon>eudicotyledons</taxon>
        <taxon>Gunneridae</taxon>
        <taxon>Pentapetalae</taxon>
        <taxon>rosids</taxon>
        <taxon>fabids</taxon>
        <taxon>Fabales</taxon>
        <taxon>Fabaceae</taxon>
        <taxon>Cercidoideae</taxon>
        <taxon>Cercideae</taxon>
        <taxon>Bauhiniinae</taxon>
        <taxon>Bauhinia</taxon>
    </lineage>
</organism>
<sequence length="214" mass="24209">MEPEKEESIEAEGTSLHGNSSQFFPANGSSNQTYHQLGFEPDYSYRIRVHNPLLLPTPLYPTSVRADFNLNNGVQDLLGCEELDHVVKNQYGNYVIQSALRETKMSCCIWDWEVLILGIILMSTDPSANLKKIETCRDKIGDLGLANYCGGESQGTYYVWDFKFMAPELTYYVRNVLEIPNGERDNVTKIYNMVTCGKSIAKESEVEDFHCAVP</sequence>
<evidence type="ECO:0000313" key="2">
    <source>
        <dbReference type="Proteomes" id="UP000828941"/>
    </source>
</evidence>
<name>A0ACB9KN92_BAUVA</name>
<dbReference type="Proteomes" id="UP000828941">
    <property type="component" value="Chromosome 13"/>
</dbReference>
<keyword evidence="2" id="KW-1185">Reference proteome</keyword>
<proteinExistence type="predicted"/>
<accession>A0ACB9KN92</accession>
<evidence type="ECO:0000313" key="1">
    <source>
        <dbReference type="EMBL" id="KAI4298789.1"/>
    </source>
</evidence>
<protein>
    <submittedName>
        <fullName evidence="1">Uncharacterized protein</fullName>
    </submittedName>
</protein>
<dbReference type="EMBL" id="CM039438">
    <property type="protein sequence ID" value="KAI4298789.1"/>
    <property type="molecule type" value="Genomic_DNA"/>
</dbReference>
<comment type="caution">
    <text evidence="1">The sequence shown here is derived from an EMBL/GenBank/DDBJ whole genome shotgun (WGS) entry which is preliminary data.</text>
</comment>
<gene>
    <name evidence="1" type="ORF">L6164_032307</name>
</gene>
<reference evidence="1 2" key="1">
    <citation type="journal article" date="2022" name="DNA Res.">
        <title>Chromosomal-level genome assembly of the orchid tree Bauhinia variegata (Leguminosae; Cercidoideae) supports the allotetraploid origin hypothesis of Bauhinia.</title>
        <authorList>
            <person name="Zhong Y."/>
            <person name="Chen Y."/>
            <person name="Zheng D."/>
            <person name="Pang J."/>
            <person name="Liu Y."/>
            <person name="Luo S."/>
            <person name="Meng S."/>
            <person name="Qian L."/>
            <person name="Wei D."/>
            <person name="Dai S."/>
            <person name="Zhou R."/>
        </authorList>
    </citation>
    <scope>NUCLEOTIDE SEQUENCE [LARGE SCALE GENOMIC DNA]</scope>
    <source>
        <strain evidence="1">BV-YZ2020</strain>
    </source>
</reference>